<evidence type="ECO:0008006" key="4">
    <source>
        <dbReference type="Google" id="ProtNLM"/>
    </source>
</evidence>
<gene>
    <name evidence="2" type="ORF">B0J11DRAFT_536284</name>
</gene>
<keyword evidence="1" id="KW-0732">Signal</keyword>
<dbReference type="Gene3D" id="1.10.405.20">
    <property type="match status" value="1"/>
</dbReference>
<name>A0A9P9DBV8_9PLEO</name>
<dbReference type="AlphaFoldDB" id="A0A9P9DBV8"/>
<dbReference type="SUPFAM" id="SSF51905">
    <property type="entry name" value="FAD/NAD(P)-binding domain"/>
    <property type="match status" value="1"/>
</dbReference>
<feature type="chain" id="PRO_5040495345" description="FAD/NAD(P)-binding domain-containing protein" evidence="1">
    <location>
        <begin position="21"/>
        <end position="469"/>
    </location>
</feature>
<proteinExistence type="predicted"/>
<evidence type="ECO:0000313" key="3">
    <source>
        <dbReference type="Proteomes" id="UP000700596"/>
    </source>
</evidence>
<dbReference type="OrthoDB" id="68575at2759"/>
<dbReference type="Proteomes" id="UP000700596">
    <property type="component" value="Unassembled WGS sequence"/>
</dbReference>
<feature type="signal peptide" evidence="1">
    <location>
        <begin position="1"/>
        <end position="20"/>
    </location>
</feature>
<dbReference type="Gene3D" id="3.30.70.1990">
    <property type="match status" value="1"/>
</dbReference>
<dbReference type="EMBL" id="JAGMWT010000013">
    <property type="protein sequence ID" value="KAH7117585.1"/>
    <property type="molecule type" value="Genomic_DNA"/>
</dbReference>
<evidence type="ECO:0000313" key="2">
    <source>
        <dbReference type="EMBL" id="KAH7117585.1"/>
    </source>
</evidence>
<accession>A0A9P9DBV8</accession>
<dbReference type="Gene3D" id="3.50.50.60">
    <property type="entry name" value="FAD/NAD(P)-binding domain"/>
    <property type="match status" value="1"/>
</dbReference>
<evidence type="ECO:0000256" key="1">
    <source>
        <dbReference type="SAM" id="SignalP"/>
    </source>
</evidence>
<organism evidence="2 3">
    <name type="scientific">Dendryphion nanum</name>
    <dbReference type="NCBI Taxonomy" id="256645"/>
    <lineage>
        <taxon>Eukaryota</taxon>
        <taxon>Fungi</taxon>
        <taxon>Dikarya</taxon>
        <taxon>Ascomycota</taxon>
        <taxon>Pezizomycotina</taxon>
        <taxon>Dothideomycetes</taxon>
        <taxon>Pleosporomycetidae</taxon>
        <taxon>Pleosporales</taxon>
        <taxon>Torulaceae</taxon>
        <taxon>Dendryphion</taxon>
    </lineage>
</organism>
<keyword evidence="3" id="KW-1185">Reference proteome</keyword>
<reference evidence="2" key="1">
    <citation type="journal article" date="2021" name="Nat. Commun.">
        <title>Genetic determinants of endophytism in the Arabidopsis root mycobiome.</title>
        <authorList>
            <person name="Mesny F."/>
            <person name="Miyauchi S."/>
            <person name="Thiergart T."/>
            <person name="Pickel B."/>
            <person name="Atanasova L."/>
            <person name="Karlsson M."/>
            <person name="Huettel B."/>
            <person name="Barry K.W."/>
            <person name="Haridas S."/>
            <person name="Chen C."/>
            <person name="Bauer D."/>
            <person name="Andreopoulos W."/>
            <person name="Pangilinan J."/>
            <person name="LaButti K."/>
            <person name="Riley R."/>
            <person name="Lipzen A."/>
            <person name="Clum A."/>
            <person name="Drula E."/>
            <person name="Henrissat B."/>
            <person name="Kohler A."/>
            <person name="Grigoriev I.V."/>
            <person name="Martin F.M."/>
            <person name="Hacquard S."/>
        </authorList>
    </citation>
    <scope>NUCLEOTIDE SEQUENCE</scope>
    <source>
        <strain evidence="2">MPI-CAGE-CH-0243</strain>
    </source>
</reference>
<sequence length="469" mass="51039">MSLPHLLPFFSFLTIAQSLSQPTILILGGGASGTYAAHTLLSQNYTTLLLEPTPQLGGHVNTFIPPSPNLPIDYGVQSYMPYGPALNFYKSLDIKIAGPYSPRRTPAFTIDLSTGKNLSSYIGPTAQETTAALQKWLALIEKWEGQFNPGFWSFWPGAQVPSDLLLSFETLAAREGIEAAAPRMAAISGLGVGGLGKSLVLDVVRNFGSPVTRAVLEGSLFVPEGSNSALYDRATSVLGESVRLETRVVLARRDAEKEIRVVIEDKYGERYLVRPKRILVAVQPSLGNLEVLGLDEKEKKVLGSLEPIYSFVGVVTASCIPENVSLAFVDPAAVPRNHVRVRDSEWTLRFDATGLVGGGYFRVLFSTTKTLTDEEVKAKVQGELERVRAAGTLGETGLCKVDWKAFSAHRSVGWGGISAEMVKKGWVEKLYGLQGYRGTWYTGGVWTGIYSSNVWAMTEEVVKRMVVGL</sequence>
<dbReference type="InterPro" id="IPR036188">
    <property type="entry name" value="FAD/NAD-bd_sf"/>
</dbReference>
<protein>
    <recommendedName>
        <fullName evidence="4">FAD/NAD(P)-binding domain-containing protein</fullName>
    </recommendedName>
</protein>
<comment type="caution">
    <text evidence="2">The sequence shown here is derived from an EMBL/GenBank/DDBJ whole genome shotgun (WGS) entry which is preliminary data.</text>
</comment>
<dbReference type="Pfam" id="PF13450">
    <property type="entry name" value="NAD_binding_8"/>
    <property type="match status" value="1"/>
</dbReference>